<evidence type="ECO:0000256" key="2">
    <source>
        <dbReference type="ARBA" id="ARBA00022723"/>
    </source>
</evidence>
<dbReference type="GO" id="GO:0005506">
    <property type="term" value="F:iron ion binding"/>
    <property type="evidence" value="ECO:0007669"/>
    <property type="project" value="InterPro"/>
</dbReference>
<evidence type="ECO:0000256" key="5">
    <source>
        <dbReference type="ARBA" id="ARBA00023033"/>
    </source>
</evidence>
<dbReference type="InterPro" id="IPR001128">
    <property type="entry name" value="Cyt_P450"/>
</dbReference>
<proteinExistence type="predicted"/>
<dbReference type="GO" id="GO:0020037">
    <property type="term" value="F:heme binding"/>
    <property type="evidence" value="ECO:0007669"/>
    <property type="project" value="InterPro"/>
</dbReference>
<evidence type="ECO:0000313" key="6">
    <source>
        <dbReference type="EMBL" id="PVV04973.1"/>
    </source>
</evidence>
<organism evidence="6 7">
    <name type="scientific">Smittium megazygosporum</name>
    <dbReference type="NCBI Taxonomy" id="133381"/>
    <lineage>
        <taxon>Eukaryota</taxon>
        <taxon>Fungi</taxon>
        <taxon>Fungi incertae sedis</taxon>
        <taxon>Zoopagomycota</taxon>
        <taxon>Kickxellomycotina</taxon>
        <taxon>Harpellomycetes</taxon>
        <taxon>Harpellales</taxon>
        <taxon>Legeriomycetaceae</taxon>
        <taxon>Smittium</taxon>
    </lineage>
</organism>
<dbReference type="Pfam" id="PF00067">
    <property type="entry name" value="p450"/>
    <property type="match status" value="1"/>
</dbReference>
<dbReference type="Gene3D" id="1.10.630.10">
    <property type="entry name" value="Cytochrome P450"/>
    <property type="match status" value="1"/>
</dbReference>
<keyword evidence="4" id="KW-0408">Iron</keyword>
<gene>
    <name evidence="6" type="ORF">BB560_000510</name>
</gene>
<evidence type="ECO:0008006" key="8">
    <source>
        <dbReference type="Google" id="ProtNLM"/>
    </source>
</evidence>
<protein>
    <recommendedName>
        <fullName evidence="8">Cytochrome P450</fullName>
    </recommendedName>
</protein>
<reference evidence="6 7" key="1">
    <citation type="journal article" date="2018" name="MBio">
        <title>Comparative Genomics Reveals the Core Gene Toolbox for the Fungus-Insect Symbiosis.</title>
        <authorList>
            <person name="Wang Y."/>
            <person name="Stata M."/>
            <person name="Wang W."/>
            <person name="Stajich J.E."/>
            <person name="White M.M."/>
            <person name="Moncalvo J.M."/>
        </authorList>
    </citation>
    <scope>NUCLEOTIDE SEQUENCE [LARGE SCALE GENOMIC DNA]</scope>
    <source>
        <strain evidence="6 7">SC-DP-2</strain>
    </source>
</reference>
<sequence>MLLNGPPPIVETAFGPDNSQNRSNTVKNTLVFQKRNPSPVLMKNYELSSNSNLLEYLDEFKKADYVSKFIGSKSDFNLGKPHLELFSGLSESIFSKKKVSKLTFYKDWSYKKYLEAKDLNSILRALVYNNASNSLSQIEYIIHQNLSRNSDLSIENNYVLIESFSDYVNMILVDIGIRQCYGGAAKSDAEFCNAVELLLNQPLSFGEKNISHLLKFRLINRKSNYERGRDYIRDFVLTGKFKQLNKNSLDENECLASLLLKKQKELGFPNDIFYTSLPGYFCLFVTLIGHPLSNFFIDISLNPSVFKKLENEQRKLIAKYGNVLTTKQLQKMVYLDAAITETLRFSTNNLSMKLSLCDIYLPNGVLLPKGSFTKFNIITHNRSSDVFLNHPHDYIPERHFILGTKLDVTSKTNLAWGLERQCSYKKYASLFMKLFIASVIRKYEVSQKNKNNEAEHGGIYDFKP</sequence>
<name>A0A2T9ZK34_9FUNG</name>
<keyword evidence="2" id="KW-0479">Metal-binding</keyword>
<comment type="cofactor">
    <cofactor evidence="1">
        <name>heme</name>
        <dbReference type="ChEBI" id="CHEBI:30413"/>
    </cofactor>
</comment>
<dbReference type="GO" id="GO:0004497">
    <property type="term" value="F:monooxygenase activity"/>
    <property type="evidence" value="ECO:0007669"/>
    <property type="project" value="UniProtKB-KW"/>
</dbReference>
<evidence type="ECO:0000256" key="1">
    <source>
        <dbReference type="ARBA" id="ARBA00001971"/>
    </source>
</evidence>
<dbReference type="EMBL" id="MBFS01000055">
    <property type="protein sequence ID" value="PVV04973.1"/>
    <property type="molecule type" value="Genomic_DNA"/>
</dbReference>
<keyword evidence="7" id="KW-1185">Reference proteome</keyword>
<evidence type="ECO:0000313" key="7">
    <source>
        <dbReference type="Proteomes" id="UP000245609"/>
    </source>
</evidence>
<dbReference type="OrthoDB" id="1470350at2759"/>
<dbReference type="GO" id="GO:0016705">
    <property type="term" value="F:oxidoreductase activity, acting on paired donors, with incorporation or reduction of molecular oxygen"/>
    <property type="evidence" value="ECO:0007669"/>
    <property type="project" value="InterPro"/>
</dbReference>
<dbReference type="PANTHER" id="PTHR24303">
    <property type="entry name" value="HEME-BINDING MONOOXYGENASE FAMILY"/>
    <property type="match status" value="1"/>
</dbReference>
<evidence type="ECO:0000256" key="4">
    <source>
        <dbReference type="ARBA" id="ARBA00023004"/>
    </source>
</evidence>
<keyword evidence="3" id="KW-0560">Oxidoreductase</keyword>
<dbReference type="PANTHER" id="PTHR24303:SF31">
    <property type="entry name" value="CYTOCHROME P450 307A1-RELATED"/>
    <property type="match status" value="1"/>
</dbReference>
<dbReference type="SUPFAM" id="SSF48264">
    <property type="entry name" value="Cytochrome P450"/>
    <property type="match status" value="1"/>
</dbReference>
<comment type="caution">
    <text evidence="6">The sequence shown here is derived from an EMBL/GenBank/DDBJ whole genome shotgun (WGS) entry which is preliminary data.</text>
</comment>
<dbReference type="AlphaFoldDB" id="A0A2T9ZK34"/>
<dbReference type="STRING" id="133381.A0A2T9ZK34"/>
<accession>A0A2T9ZK34</accession>
<evidence type="ECO:0000256" key="3">
    <source>
        <dbReference type="ARBA" id="ARBA00023002"/>
    </source>
</evidence>
<keyword evidence="5" id="KW-0503">Monooxygenase</keyword>
<dbReference type="Proteomes" id="UP000245609">
    <property type="component" value="Unassembled WGS sequence"/>
</dbReference>
<dbReference type="InterPro" id="IPR036396">
    <property type="entry name" value="Cyt_P450_sf"/>
</dbReference>